<keyword evidence="6" id="KW-0175">Coiled coil</keyword>
<evidence type="ECO:0000256" key="6">
    <source>
        <dbReference type="ARBA" id="ARBA00023054"/>
    </source>
</evidence>
<dbReference type="Proteomes" id="UP001362999">
    <property type="component" value="Unassembled WGS sequence"/>
</dbReference>
<dbReference type="PANTHER" id="PTHR33911">
    <property type="entry name" value="RRNA-PROCESSING PROTEIN EFG1"/>
    <property type="match status" value="1"/>
</dbReference>
<keyword evidence="5" id="KW-0698">rRNA processing</keyword>
<evidence type="ECO:0000256" key="5">
    <source>
        <dbReference type="ARBA" id="ARBA00022552"/>
    </source>
</evidence>
<dbReference type="GO" id="GO:0030688">
    <property type="term" value="C:preribosome, small subunit precursor"/>
    <property type="evidence" value="ECO:0007669"/>
    <property type="project" value="TreeGrafter"/>
</dbReference>
<dbReference type="GO" id="GO:0005730">
    <property type="term" value="C:nucleolus"/>
    <property type="evidence" value="ECO:0007669"/>
    <property type="project" value="UniProtKB-SubCell"/>
</dbReference>
<feature type="region of interest" description="Disordered" evidence="8">
    <location>
        <begin position="182"/>
        <end position="249"/>
    </location>
</feature>
<keyword evidence="10" id="KW-1185">Reference proteome</keyword>
<organism evidence="9 10">
    <name type="scientific">Favolaschia claudopus</name>
    <dbReference type="NCBI Taxonomy" id="2862362"/>
    <lineage>
        <taxon>Eukaryota</taxon>
        <taxon>Fungi</taxon>
        <taxon>Dikarya</taxon>
        <taxon>Basidiomycota</taxon>
        <taxon>Agaricomycotina</taxon>
        <taxon>Agaricomycetes</taxon>
        <taxon>Agaricomycetidae</taxon>
        <taxon>Agaricales</taxon>
        <taxon>Marasmiineae</taxon>
        <taxon>Mycenaceae</taxon>
        <taxon>Favolaschia</taxon>
    </lineage>
</organism>
<dbReference type="GO" id="GO:0000462">
    <property type="term" value="P:maturation of SSU-rRNA from tricistronic rRNA transcript (SSU-rRNA, 5.8S rRNA, LSU-rRNA)"/>
    <property type="evidence" value="ECO:0007669"/>
    <property type="project" value="TreeGrafter"/>
</dbReference>
<reference evidence="9 10" key="1">
    <citation type="journal article" date="2024" name="J Genomics">
        <title>Draft genome sequencing and assembly of Favolaschia claudopus CIRM-BRFM 2984 isolated from oak limbs.</title>
        <authorList>
            <person name="Navarro D."/>
            <person name="Drula E."/>
            <person name="Chaduli D."/>
            <person name="Cazenave R."/>
            <person name="Ahrendt S."/>
            <person name="Wang J."/>
            <person name="Lipzen A."/>
            <person name="Daum C."/>
            <person name="Barry K."/>
            <person name="Grigoriev I.V."/>
            <person name="Favel A."/>
            <person name="Rosso M.N."/>
            <person name="Martin F."/>
        </authorList>
    </citation>
    <scope>NUCLEOTIDE SEQUENCE [LARGE SCALE GENOMIC DNA]</scope>
    <source>
        <strain evidence="9 10">CIRM-BRFM 2984</strain>
    </source>
</reference>
<comment type="similarity">
    <text evidence="2">Belongs to the EFG1 family.</text>
</comment>
<comment type="caution">
    <text evidence="9">The sequence shown here is derived from an EMBL/GenBank/DDBJ whole genome shotgun (WGS) entry which is preliminary data.</text>
</comment>
<feature type="compositionally biased region" description="Acidic residues" evidence="8">
    <location>
        <begin position="228"/>
        <end position="249"/>
    </location>
</feature>
<gene>
    <name evidence="9" type="ORF">R3P38DRAFT_2842975</name>
</gene>
<dbReference type="AlphaFoldDB" id="A0AAW0E0R4"/>
<keyword evidence="7" id="KW-0539">Nucleus</keyword>
<sequence>MGPVRTKQARKESSTANSALAGPSKFEQRRPKKQSQDANGTLGIQKIKSALRQTRRLLSKDNLTPDVRVETERRLKALEGDLSAAEVGKKERTLAVRYHSVKFFERQKVSRKLDQTKKKLSESDTPELRSALHDLRVDLNYTMHYPKMKKYISLFPPELRNGETQEPALDSGREEIRAWIRSQMQSSELPSEPELHLDWKKDSGVADAKWGGEKKASKKSQPTKESEPQEDPEDEFFEDDDGEESSEES</sequence>
<name>A0AAW0E0R4_9AGAR</name>
<evidence type="ECO:0000313" key="9">
    <source>
        <dbReference type="EMBL" id="KAK7057776.1"/>
    </source>
</evidence>
<feature type="region of interest" description="Disordered" evidence="8">
    <location>
        <begin position="1"/>
        <end position="45"/>
    </location>
</feature>
<proteinExistence type="inferred from homology"/>
<evidence type="ECO:0000256" key="8">
    <source>
        <dbReference type="SAM" id="MobiDB-lite"/>
    </source>
</evidence>
<evidence type="ECO:0000256" key="4">
    <source>
        <dbReference type="ARBA" id="ARBA00019827"/>
    </source>
</evidence>
<accession>A0AAW0E0R4</accession>
<dbReference type="EMBL" id="JAWWNJ010000004">
    <property type="protein sequence ID" value="KAK7057776.1"/>
    <property type="molecule type" value="Genomic_DNA"/>
</dbReference>
<evidence type="ECO:0000256" key="7">
    <source>
        <dbReference type="ARBA" id="ARBA00023242"/>
    </source>
</evidence>
<evidence type="ECO:0000256" key="2">
    <source>
        <dbReference type="ARBA" id="ARBA00006916"/>
    </source>
</evidence>
<dbReference type="PANTHER" id="PTHR33911:SF1">
    <property type="entry name" value="RRNA-PROCESSING PROTEIN EFG1"/>
    <property type="match status" value="1"/>
</dbReference>
<feature type="compositionally biased region" description="Basic and acidic residues" evidence="8">
    <location>
        <begin position="193"/>
        <end position="215"/>
    </location>
</feature>
<dbReference type="InterPro" id="IPR050786">
    <property type="entry name" value="EFG1_rRNA-proc"/>
</dbReference>
<protein>
    <recommendedName>
        <fullName evidence="3">rRNA-processing protein EFG1</fullName>
    </recommendedName>
    <alternativeName>
        <fullName evidence="4">rRNA-processing protein efg1</fullName>
    </alternativeName>
</protein>
<dbReference type="Pfam" id="PF10153">
    <property type="entry name" value="Efg1"/>
    <property type="match status" value="1"/>
</dbReference>
<comment type="subcellular location">
    <subcellularLocation>
        <location evidence="1">Nucleus</location>
        <location evidence="1">Nucleolus</location>
    </subcellularLocation>
</comment>
<dbReference type="InterPro" id="IPR019310">
    <property type="entry name" value="Efg1"/>
</dbReference>
<evidence type="ECO:0000313" key="10">
    <source>
        <dbReference type="Proteomes" id="UP001362999"/>
    </source>
</evidence>
<evidence type="ECO:0000256" key="3">
    <source>
        <dbReference type="ARBA" id="ARBA00018689"/>
    </source>
</evidence>
<evidence type="ECO:0000256" key="1">
    <source>
        <dbReference type="ARBA" id="ARBA00004604"/>
    </source>
</evidence>